<proteinExistence type="inferred from homology"/>
<protein>
    <recommendedName>
        <fullName evidence="5">Pectinesterase</fullName>
        <ecNumber evidence="5">3.1.1.11</ecNumber>
    </recommendedName>
</protein>
<dbReference type="RefSeq" id="WP_115565332.1">
    <property type="nucleotide sequence ID" value="NZ_QRGR01000009.1"/>
</dbReference>
<feature type="signal peptide" evidence="5">
    <location>
        <begin position="1"/>
        <end position="18"/>
    </location>
</feature>
<dbReference type="Gene3D" id="2.160.20.10">
    <property type="entry name" value="Single-stranded right-handed beta-helix, Pectin lyase-like"/>
    <property type="match status" value="1"/>
</dbReference>
<dbReference type="SUPFAM" id="SSF51126">
    <property type="entry name" value="Pectin lyase-like"/>
    <property type="match status" value="1"/>
</dbReference>
<feature type="chain" id="PRO_5017497154" description="Pectinesterase" evidence="5">
    <location>
        <begin position="19"/>
        <end position="314"/>
    </location>
</feature>
<feature type="active site" evidence="4">
    <location>
        <position position="173"/>
    </location>
</feature>
<dbReference type="AlphaFoldDB" id="A0A3D8LDG0"/>
<sequence length="314" mass="35101">MKLLTTLLFFLSVLAAQAQQQRLVVALDGSGDYTSIQEAVDAVRAFPLERVEIFIRNGVYREKLVVHSWKTSISLIGESKENTIIRWGDYSGKGDINTFTSYTVLVQGNDFRAKNITFENVAGPVGQAVALHVEADRCVFENCRIIGDQDTLYAGVNNSRQYYKDCYIEGTTDFIFGPATVVFENCTIHCKKNSYITAASTPQGQEYGFVFLNCTITASDEAPKVYLGRPWRAYAKTVFINTTLGDHIRPEGWHNWNKPEAEKTTLYAEFNSKGPGAAPKARVAWSKQLTAREAERYKAEQVLSGCDGWKINGE</sequence>
<evidence type="ECO:0000313" key="8">
    <source>
        <dbReference type="Proteomes" id="UP000256708"/>
    </source>
</evidence>
<feature type="domain" description="Pectinesterase catalytic" evidence="6">
    <location>
        <begin position="23"/>
        <end position="305"/>
    </location>
</feature>
<dbReference type="PROSITE" id="PS00503">
    <property type="entry name" value="PECTINESTERASE_2"/>
    <property type="match status" value="1"/>
</dbReference>
<keyword evidence="5" id="KW-0732">Signal</keyword>
<dbReference type="OrthoDB" id="9804686at2"/>
<dbReference type="InterPro" id="IPR000070">
    <property type="entry name" value="Pectinesterase_cat"/>
</dbReference>
<reference evidence="8" key="1">
    <citation type="submission" date="2018-08" db="EMBL/GenBank/DDBJ databases">
        <authorList>
            <person name="Liu Z.-W."/>
            <person name="Du Z.-J."/>
        </authorList>
    </citation>
    <scope>NUCLEOTIDE SEQUENCE [LARGE SCALE GENOMIC DNA]</scope>
    <source>
        <strain evidence="8">H4X</strain>
    </source>
</reference>
<keyword evidence="3 5" id="KW-0063">Aspartyl esterase</keyword>
<dbReference type="PANTHER" id="PTHR31321">
    <property type="entry name" value="ACYL-COA THIOESTER HYDROLASE YBHC-RELATED"/>
    <property type="match status" value="1"/>
</dbReference>
<evidence type="ECO:0000256" key="1">
    <source>
        <dbReference type="ARBA" id="ARBA00008891"/>
    </source>
</evidence>
<dbReference type="GO" id="GO:0009279">
    <property type="term" value="C:cell outer membrane"/>
    <property type="evidence" value="ECO:0007669"/>
    <property type="project" value="TreeGrafter"/>
</dbReference>
<dbReference type="InterPro" id="IPR011050">
    <property type="entry name" value="Pectin_lyase_fold/virulence"/>
</dbReference>
<comment type="catalytic activity">
    <reaction evidence="5">
        <text>[(1-&gt;4)-alpha-D-galacturonosyl methyl ester](n) + n H2O = [(1-&gt;4)-alpha-D-galacturonosyl](n) + n methanol + n H(+)</text>
        <dbReference type="Rhea" id="RHEA:22380"/>
        <dbReference type="Rhea" id="RHEA-COMP:14570"/>
        <dbReference type="Rhea" id="RHEA-COMP:14573"/>
        <dbReference type="ChEBI" id="CHEBI:15377"/>
        <dbReference type="ChEBI" id="CHEBI:15378"/>
        <dbReference type="ChEBI" id="CHEBI:17790"/>
        <dbReference type="ChEBI" id="CHEBI:140522"/>
        <dbReference type="ChEBI" id="CHEBI:140523"/>
        <dbReference type="EC" id="3.1.1.11"/>
    </reaction>
</comment>
<keyword evidence="8" id="KW-1185">Reference proteome</keyword>
<evidence type="ECO:0000256" key="4">
    <source>
        <dbReference type="PROSITE-ProRule" id="PRU10040"/>
    </source>
</evidence>
<dbReference type="GO" id="GO:0030599">
    <property type="term" value="F:pectinesterase activity"/>
    <property type="evidence" value="ECO:0007669"/>
    <property type="project" value="UniProtKB-UniRule"/>
</dbReference>
<name>A0A3D8LDG0_9BACT</name>
<evidence type="ECO:0000256" key="5">
    <source>
        <dbReference type="RuleBase" id="RU000589"/>
    </source>
</evidence>
<evidence type="ECO:0000259" key="6">
    <source>
        <dbReference type="Pfam" id="PF01095"/>
    </source>
</evidence>
<evidence type="ECO:0000313" key="7">
    <source>
        <dbReference type="EMBL" id="RDV15314.1"/>
    </source>
</evidence>
<comment type="caution">
    <text evidence="7">The sequence shown here is derived from an EMBL/GenBank/DDBJ whole genome shotgun (WGS) entry which is preliminary data.</text>
</comment>
<organism evidence="7 8">
    <name type="scientific">Pontibacter diazotrophicus</name>
    <dbReference type="NCBI Taxonomy" id="1400979"/>
    <lineage>
        <taxon>Bacteria</taxon>
        <taxon>Pseudomonadati</taxon>
        <taxon>Bacteroidota</taxon>
        <taxon>Cytophagia</taxon>
        <taxon>Cytophagales</taxon>
        <taxon>Hymenobacteraceae</taxon>
        <taxon>Pontibacter</taxon>
    </lineage>
</organism>
<dbReference type="FunFam" id="2.160.20.10:FF:000052">
    <property type="entry name" value="Pectinesterase"/>
    <property type="match status" value="1"/>
</dbReference>
<keyword evidence="2 5" id="KW-0378">Hydrolase</keyword>
<comment type="pathway">
    <text evidence="5">Glycan metabolism; pectin degradation; 2-dehydro-3-deoxy-D-gluconate from pectin: step 1/5.</text>
</comment>
<dbReference type="InterPro" id="IPR033131">
    <property type="entry name" value="Pectinesterase_Asp_AS"/>
</dbReference>
<comment type="similarity">
    <text evidence="1">Belongs to the pectinesterase family.</text>
</comment>
<dbReference type="PANTHER" id="PTHR31321:SF57">
    <property type="entry name" value="PECTINESTERASE 53-RELATED"/>
    <property type="match status" value="1"/>
</dbReference>
<dbReference type="GO" id="GO:0045490">
    <property type="term" value="P:pectin catabolic process"/>
    <property type="evidence" value="ECO:0007669"/>
    <property type="project" value="UniProtKB-UniRule"/>
</dbReference>
<evidence type="ECO:0000256" key="3">
    <source>
        <dbReference type="ARBA" id="ARBA00023085"/>
    </source>
</evidence>
<accession>A0A3D8LDG0</accession>
<evidence type="ECO:0000256" key="2">
    <source>
        <dbReference type="ARBA" id="ARBA00022801"/>
    </source>
</evidence>
<gene>
    <name evidence="7" type="ORF">DXT99_09630</name>
</gene>
<dbReference type="InterPro" id="IPR012334">
    <property type="entry name" value="Pectin_lyas_fold"/>
</dbReference>
<dbReference type="Proteomes" id="UP000256708">
    <property type="component" value="Unassembled WGS sequence"/>
</dbReference>
<dbReference type="EMBL" id="QRGR01000009">
    <property type="protein sequence ID" value="RDV15314.1"/>
    <property type="molecule type" value="Genomic_DNA"/>
</dbReference>
<dbReference type="GO" id="GO:0042545">
    <property type="term" value="P:cell wall modification"/>
    <property type="evidence" value="ECO:0007669"/>
    <property type="project" value="UniProtKB-UniRule"/>
</dbReference>
<dbReference type="EC" id="3.1.1.11" evidence="5"/>
<dbReference type="UniPathway" id="UPA00545">
    <property type="reaction ID" value="UER00823"/>
</dbReference>
<dbReference type="Pfam" id="PF01095">
    <property type="entry name" value="Pectinesterase"/>
    <property type="match status" value="1"/>
</dbReference>